<dbReference type="SUPFAM" id="SSF52172">
    <property type="entry name" value="CheY-like"/>
    <property type="match status" value="1"/>
</dbReference>
<keyword evidence="13" id="KW-1185">Reference proteome</keyword>
<evidence type="ECO:0000256" key="8">
    <source>
        <dbReference type="PROSITE-ProRule" id="PRU00169"/>
    </source>
</evidence>
<keyword evidence="5 9" id="KW-0238">DNA-binding</keyword>
<dbReference type="Pfam" id="PF00486">
    <property type="entry name" value="Trans_reg_C"/>
    <property type="match status" value="1"/>
</dbReference>
<organism evidence="12 13">
    <name type="scientific">Kineothrix sedimenti</name>
    <dbReference type="NCBI Taxonomy" id="3123317"/>
    <lineage>
        <taxon>Bacteria</taxon>
        <taxon>Bacillati</taxon>
        <taxon>Bacillota</taxon>
        <taxon>Clostridia</taxon>
        <taxon>Lachnospirales</taxon>
        <taxon>Lachnospiraceae</taxon>
        <taxon>Kineothrix</taxon>
    </lineage>
</organism>
<evidence type="ECO:0000256" key="6">
    <source>
        <dbReference type="ARBA" id="ARBA00023163"/>
    </source>
</evidence>
<dbReference type="InterPro" id="IPR039420">
    <property type="entry name" value="WalR-like"/>
</dbReference>
<feature type="domain" description="OmpR/PhoB-type" evidence="11">
    <location>
        <begin position="134"/>
        <end position="231"/>
    </location>
</feature>
<evidence type="ECO:0000256" key="5">
    <source>
        <dbReference type="ARBA" id="ARBA00023125"/>
    </source>
</evidence>
<dbReference type="EMBL" id="CP146256">
    <property type="protein sequence ID" value="XAH73841.1"/>
    <property type="molecule type" value="Genomic_DNA"/>
</dbReference>
<dbReference type="RefSeq" id="WP_342757442.1">
    <property type="nucleotide sequence ID" value="NZ_CP146256.1"/>
</dbReference>
<evidence type="ECO:0000256" key="9">
    <source>
        <dbReference type="PROSITE-ProRule" id="PRU01091"/>
    </source>
</evidence>
<accession>A0ABZ3EUD9</accession>
<evidence type="ECO:0000259" key="10">
    <source>
        <dbReference type="PROSITE" id="PS50110"/>
    </source>
</evidence>
<dbReference type="InterPro" id="IPR001867">
    <property type="entry name" value="OmpR/PhoB-type_DNA-bd"/>
</dbReference>
<feature type="modified residue" description="4-aspartylphosphate" evidence="8">
    <location>
        <position position="55"/>
    </location>
</feature>
<dbReference type="SMART" id="SM00862">
    <property type="entry name" value="Trans_reg_C"/>
    <property type="match status" value="1"/>
</dbReference>
<dbReference type="CDD" id="cd00383">
    <property type="entry name" value="trans_reg_C"/>
    <property type="match status" value="1"/>
</dbReference>
<feature type="domain" description="Response regulatory" evidence="10">
    <location>
        <begin position="6"/>
        <end position="119"/>
    </location>
</feature>
<comment type="function">
    <text evidence="7">May play the central regulatory role in sporulation. It may be an element of the effector pathway responsible for the activation of sporulation genes in response to nutritional stress. Spo0A may act in concert with spo0H (a sigma factor) to control the expression of some genes that are critical to the sporulation process.</text>
</comment>
<dbReference type="InterPro" id="IPR036388">
    <property type="entry name" value="WH-like_DNA-bd_sf"/>
</dbReference>
<dbReference type="InterPro" id="IPR001789">
    <property type="entry name" value="Sig_transdc_resp-reg_receiver"/>
</dbReference>
<evidence type="ECO:0000256" key="1">
    <source>
        <dbReference type="ARBA" id="ARBA00018672"/>
    </source>
</evidence>
<dbReference type="PANTHER" id="PTHR48111">
    <property type="entry name" value="REGULATOR OF RPOS"/>
    <property type="match status" value="1"/>
</dbReference>
<evidence type="ECO:0000313" key="13">
    <source>
        <dbReference type="Proteomes" id="UP001451571"/>
    </source>
</evidence>
<dbReference type="Gene3D" id="1.10.10.10">
    <property type="entry name" value="Winged helix-like DNA-binding domain superfamily/Winged helix DNA-binding domain"/>
    <property type="match status" value="1"/>
</dbReference>
<dbReference type="PROSITE" id="PS50110">
    <property type="entry name" value="RESPONSE_REGULATORY"/>
    <property type="match status" value="1"/>
</dbReference>
<dbReference type="InterPro" id="IPR016032">
    <property type="entry name" value="Sig_transdc_resp-reg_C-effctor"/>
</dbReference>
<dbReference type="Pfam" id="PF00072">
    <property type="entry name" value="Response_reg"/>
    <property type="match status" value="1"/>
</dbReference>
<keyword evidence="3" id="KW-0902">Two-component regulatory system</keyword>
<dbReference type="InterPro" id="IPR011006">
    <property type="entry name" value="CheY-like_superfamily"/>
</dbReference>
<dbReference type="PANTHER" id="PTHR48111:SF21">
    <property type="entry name" value="DNA-BINDING DUAL MASTER TRANSCRIPTIONAL REGULATOR RPAA"/>
    <property type="match status" value="1"/>
</dbReference>
<dbReference type="Proteomes" id="UP001451571">
    <property type="component" value="Chromosome"/>
</dbReference>
<proteinExistence type="predicted"/>
<keyword evidence="2 8" id="KW-0597">Phosphoprotein</keyword>
<dbReference type="SUPFAM" id="SSF46894">
    <property type="entry name" value="C-terminal effector domain of the bipartite response regulators"/>
    <property type="match status" value="1"/>
</dbReference>
<gene>
    <name evidence="12" type="ORF">V6984_20420</name>
</gene>
<dbReference type="SMART" id="SM00448">
    <property type="entry name" value="REC"/>
    <property type="match status" value="1"/>
</dbReference>
<evidence type="ECO:0000256" key="2">
    <source>
        <dbReference type="ARBA" id="ARBA00022553"/>
    </source>
</evidence>
<evidence type="ECO:0000259" key="11">
    <source>
        <dbReference type="PROSITE" id="PS51755"/>
    </source>
</evidence>
<evidence type="ECO:0000313" key="12">
    <source>
        <dbReference type="EMBL" id="XAH73841.1"/>
    </source>
</evidence>
<protein>
    <recommendedName>
        <fullName evidence="1">Stage 0 sporulation protein A homolog</fullName>
    </recommendedName>
</protein>
<dbReference type="PROSITE" id="PS51755">
    <property type="entry name" value="OMPR_PHOB"/>
    <property type="match status" value="1"/>
</dbReference>
<evidence type="ECO:0000256" key="4">
    <source>
        <dbReference type="ARBA" id="ARBA00023015"/>
    </source>
</evidence>
<keyword evidence="6" id="KW-0804">Transcription</keyword>
<reference evidence="12 13" key="1">
    <citation type="submission" date="2024-02" db="EMBL/GenBank/DDBJ databases">
        <title>Bacterial strain from lacustrine sediment.</title>
        <authorList>
            <person name="Petit C."/>
            <person name="Fadhlaoui K."/>
        </authorList>
    </citation>
    <scope>NUCLEOTIDE SEQUENCE [LARGE SCALE GENOMIC DNA]</scope>
    <source>
        <strain evidence="12 13">IPX-CK</strain>
    </source>
</reference>
<evidence type="ECO:0000256" key="3">
    <source>
        <dbReference type="ARBA" id="ARBA00023012"/>
    </source>
</evidence>
<dbReference type="Gene3D" id="6.10.250.690">
    <property type="match status" value="1"/>
</dbReference>
<sequence length="233" mass="26605">MVNKQKILIVDDDNNIAELIALYLTKECFETMIVNDGESALTAVDTFSPNLILLDLMLPGIDGYQVCREVRAKSSIPIIMLSAKGEIFDKVLGLELGADDYMEKPFDSKELVARAKAVLRRYKPVTSVSESSDVKSVEYPNLIINQTNYSVIYMGNTVDMPPKELELLYFLAASPNHVFTREQLLDQIWGYEYIGDTRTVDVHIKRLREKIKDHDTWRIATIWGIGYKFEVKM</sequence>
<dbReference type="Gene3D" id="3.40.50.2300">
    <property type="match status" value="1"/>
</dbReference>
<name>A0ABZ3EUD9_9FIRM</name>
<evidence type="ECO:0000256" key="7">
    <source>
        <dbReference type="ARBA" id="ARBA00024867"/>
    </source>
</evidence>
<keyword evidence="4" id="KW-0805">Transcription regulation</keyword>
<feature type="DNA-binding region" description="OmpR/PhoB-type" evidence="9">
    <location>
        <begin position="134"/>
        <end position="231"/>
    </location>
</feature>